<keyword evidence="6" id="KW-0511">Multifunctional enzyme</keyword>
<dbReference type="NCBIfam" id="NF008292">
    <property type="entry name" value="PRK11072.1"/>
    <property type="match status" value="1"/>
</dbReference>
<dbReference type="Gene3D" id="1.20.120.1510">
    <property type="match status" value="1"/>
</dbReference>
<gene>
    <name evidence="9" type="primary">glnE</name>
    <name evidence="9" type="ORF">OJF2_13030</name>
</gene>
<dbReference type="InterPro" id="IPR013546">
    <property type="entry name" value="PII_UdlTrfase/GS_AdlTrfase"/>
</dbReference>
<dbReference type="GO" id="GO:0008882">
    <property type="term" value="F:[glutamate-ammonia-ligase] adenylyltransferase activity"/>
    <property type="evidence" value="ECO:0007669"/>
    <property type="project" value="UniProtKB-EC"/>
</dbReference>
<protein>
    <submittedName>
        <fullName evidence="9">Glutamate-ammonia-ligase adenylyltransferase</fullName>
        <ecNumber evidence="9">2.7.7.42</ecNumber>
    </submittedName>
</protein>
<dbReference type="Gene3D" id="3.30.460.10">
    <property type="entry name" value="Beta Polymerase, domain 2"/>
    <property type="match status" value="2"/>
</dbReference>
<dbReference type="SUPFAM" id="SSF81593">
    <property type="entry name" value="Nucleotidyltransferase substrate binding subunit/domain"/>
    <property type="match status" value="2"/>
</dbReference>
<evidence type="ECO:0000256" key="4">
    <source>
        <dbReference type="ARBA" id="ARBA00022840"/>
    </source>
</evidence>
<sequence>MNPWSPAYRDDPELLGGWLRALGIRDPERARRDFDDLVAHAGPAGLKQIDRIAAQLLEFLPRSPEPAMALANLERFVAARPDPLPMLRKLADSPRTTEVLLQVFSTSQHFSELFIRDPSLIDWLRKGAGRRDRRSLIDDLWEALGHAATDRDRALAIRRFRLRESLRIGYNDIIRGFPLELITLDLSSLADACTEAAVRLARASTEDRYGVPRRKDGSPARFVVLGLGKLGGQELNYSSDIDLIFLYDEDGRTDGPRVVSNAEFFARMGTEVVRILAEHTELGVAYRVDMRLRPDGEQGALACSFDATMGYYVTRGRTWERQALIKCRPVAGDLVLGGNFLEAITPFIYRRYLGAAEISEIKALKRRIEQRTVSAGRDRFEVKTGHGGIRDVEFVVQFLQLLHGGEYPEVRGANTLTAIHKLEQVGSLTADERSIMDDTYRFLRRLEHRLQILFDRQTHEMPRSLDALRTLAIRMGYTPAAPFEDWGDPARRFFADYRSKTELNRRILNHILHDAFLDEGDDPAVDPVVDLVLDPDPGEDHIAEVLGRYPFRDRATAYQNLMALAREDFPFLSHARCRHFLAAIAPRLLQAVGRTADPDMTLTNLEKVSASLGAKAILWELFNFNPPSLKLYVDLCATSQFLSQILISNPGMIDDLMDSLVVDRALPGAAVKAELAELTAGATDLAPILWSFRNKEWIRIGTRDILGREPIRQVTRELSEAAEAIVGQVARDQWQRRVARHGLPTRAGDGRRDRWAILGLGKLGGRELNYHSDLDLVFLHEEDGRTAGPDRVISNDQLVAEVAQRVLKALAGDAATGPLYKVDARLRPYGASGPLVVTLARFGDYFRDAAQPWEWLALTRARVIHATGGFGRAVGDTLRGLFARRFDRPALAAEVIAMRRKLERSCGRGDMKRGIGGLVDVEFVVQFLMLVHAADQPDLVRPNVWEALDALRRAGILPAERHADLRDAYDFLRTVEGRLRLITNRPGADLPDDPVELHGLARRLGYDRPDAQASVSALLADAARHTLRIRAAFEAIIGPVPPGD</sequence>
<evidence type="ECO:0000313" key="10">
    <source>
        <dbReference type="Proteomes" id="UP000324233"/>
    </source>
</evidence>
<accession>A0A5B9VXH5</accession>
<dbReference type="GO" id="GO:0005524">
    <property type="term" value="F:ATP binding"/>
    <property type="evidence" value="ECO:0007669"/>
    <property type="project" value="UniProtKB-KW"/>
</dbReference>
<dbReference type="InterPro" id="IPR005190">
    <property type="entry name" value="GlnE_rpt_dom"/>
</dbReference>
<evidence type="ECO:0000256" key="6">
    <source>
        <dbReference type="ARBA" id="ARBA00023268"/>
    </source>
</evidence>
<keyword evidence="1 9" id="KW-0808">Transferase</keyword>
<proteinExistence type="predicted"/>
<evidence type="ECO:0000313" key="9">
    <source>
        <dbReference type="EMBL" id="QEH32819.1"/>
    </source>
</evidence>
<dbReference type="RefSeq" id="WP_148592277.1">
    <property type="nucleotide sequence ID" value="NZ_CP042997.1"/>
</dbReference>
<dbReference type="CDD" id="cd05401">
    <property type="entry name" value="NT_GlnE_GlnD_like"/>
    <property type="match status" value="2"/>
</dbReference>
<keyword evidence="9" id="KW-0436">Ligase</keyword>
<feature type="domain" description="Glutamate-ammonia ligase adenylyltransferase repeated" evidence="7">
    <location>
        <begin position="633"/>
        <end position="867"/>
    </location>
</feature>
<evidence type="ECO:0000256" key="5">
    <source>
        <dbReference type="ARBA" id="ARBA00022842"/>
    </source>
</evidence>
<keyword evidence="10" id="KW-1185">Reference proteome</keyword>
<keyword evidence="4" id="KW-0067">ATP-binding</keyword>
<keyword evidence="3" id="KW-0547">Nucleotide-binding</keyword>
<keyword evidence="2 9" id="KW-0548">Nucleotidyltransferase</keyword>
<dbReference type="KEGG" id="agv:OJF2_13030"/>
<dbReference type="Proteomes" id="UP000324233">
    <property type="component" value="Chromosome"/>
</dbReference>
<evidence type="ECO:0000256" key="1">
    <source>
        <dbReference type="ARBA" id="ARBA00022679"/>
    </source>
</evidence>
<dbReference type="Pfam" id="PF08335">
    <property type="entry name" value="GlnD_UR_UTase"/>
    <property type="match status" value="2"/>
</dbReference>
<dbReference type="OrthoDB" id="9759366at2"/>
<evidence type="ECO:0000259" key="8">
    <source>
        <dbReference type="Pfam" id="PF08335"/>
    </source>
</evidence>
<evidence type="ECO:0000259" key="7">
    <source>
        <dbReference type="Pfam" id="PF03710"/>
    </source>
</evidence>
<feature type="domain" description="PII-uridylyltransferase/Glutamine-synthetase adenylyltransferase" evidence="8">
    <location>
        <begin position="909"/>
        <end position="1036"/>
    </location>
</feature>
<dbReference type="InterPro" id="IPR043519">
    <property type="entry name" value="NT_sf"/>
</dbReference>
<dbReference type="Pfam" id="PF03710">
    <property type="entry name" value="GlnE"/>
    <property type="match status" value="2"/>
</dbReference>
<dbReference type="EMBL" id="CP042997">
    <property type="protein sequence ID" value="QEH32819.1"/>
    <property type="molecule type" value="Genomic_DNA"/>
</dbReference>
<feature type="domain" description="Glutamate-ammonia ligase adenylyltransferase repeated" evidence="7">
    <location>
        <begin position="99"/>
        <end position="342"/>
    </location>
</feature>
<evidence type="ECO:0000256" key="3">
    <source>
        <dbReference type="ARBA" id="ARBA00022741"/>
    </source>
</evidence>
<dbReference type="InterPro" id="IPR023057">
    <property type="entry name" value="GlnE"/>
</dbReference>
<dbReference type="PANTHER" id="PTHR30621:SF0">
    <property type="entry name" value="BIFUNCTIONAL GLUTAMINE SYNTHETASE ADENYLYLTRANSFERASE_ADENYLYL-REMOVING ENZYME"/>
    <property type="match status" value="1"/>
</dbReference>
<organism evidence="9 10">
    <name type="scientific">Aquisphaera giovannonii</name>
    <dbReference type="NCBI Taxonomy" id="406548"/>
    <lineage>
        <taxon>Bacteria</taxon>
        <taxon>Pseudomonadati</taxon>
        <taxon>Planctomycetota</taxon>
        <taxon>Planctomycetia</taxon>
        <taxon>Isosphaerales</taxon>
        <taxon>Isosphaeraceae</taxon>
        <taxon>Aquisphaera</taxon>
    </lineage>
</organism>
<evidence type="ECO:0000256" key="2">
    <source>
        <dbReference type="ARBA" id="ARBA00022695"/>
    </source>
</evidence>
<dbReference type="Gene3D" id="1.20.120.330">
    <property type="entry name" value="Nucleotidyltransferases domain 2"/>
    <property type="match status" value="2"/>
</dbReference>
<dbReference type="SUPFAM" id="SSF81301">
    <property type="entry name" value="Nucleotidyltransferase"/>
    <property type="match status" value="2"/>
</dbReference>
<dbReference type="EC" id="2.7.7.42" evidence="9"/>
<dbReference type="GO" id="GO:0016874">
    <property type="term" value="F:ligase activity"/>
    <property type="evidence" value="ECO:0007669"/>
    <property type="project" value="UniProtKB-KW"/>
</dbReference>
<keyword evidence="5" id="KW-0460">Magnesium</keyword>
<reference evidence="9 10" key="1">
    <citation type="submission" date="2019-08" db="EMBL/GenBank/DDBJ databases">
        <title>Deep-cultivation of Planctomycetes and their phenomic and genomic characterization uncovers novel biology.</title>
        <authorList>
            <person name="Wiegand S."/>
            <person name="Jogler M."/>
            <person name="Boedeker C."/>
            <person name="Pinto D."/>
            <person name="Vollmers J."/>
            <person name="Rivas-Marin E."/>
            <person name="Kohn T."/>
            <person name="Peeters S.H."/>
            <person name="Heuer A."/>
            <person name="Rast P."/>
            <person name="Oberbeckmann S."/>
            <person name="Bunk B."/>
            <person name="Jeske O."/>
            <person name="Meyerdierks A."/>
            <person name="Storesund J.E."/>
            <person name="Kallscheuer N."/>
            <person name="Luecker S."/>
            <person name="Lage O.M."/>
            <person name="Pohl T."/>
            <person name="Merkel B.J."/>
            <person name="Hornburger P."/>
            <person name="Mueller R.-W."/>
            <person name="Bruemmer F."/>
            <person name="Labrenz M."/>
            <person name="Spormann A.M."/>
            <person name="Op den Camp H."/>
            <person name="Overmann J."/>
            <person name="Amann R."/>
            <person name="Jetten M.S.M."/>
            <person name="Mascher T."/>
            <person name="Medema M.H."/>
            <person name="Devos D.P."/>
            <person name="Kaster A.-K."/>
            <person name="Ovreas L."/>
            <person name="Rohde M."/>
            <person name="Galperin M.Y."/>
            <person name="Jogler C."/>
        </authorList>
    </citation>
    <scope>NUCLEOTIDE SEQUENCE [LARGE SCALE GENOMIC DNA]</scope>
    <source>
        <strain evidence="9 10">OJF2</strain>
    </source>
</reference>
<name>A0A5B9VXH5_9BACT</name>
<dbReference type="PANTHER" id="PTHR30621">
    <property type="entry name" value="GLUTAMINE SYNTHETASE ADENYLYLTRANSFERASE"/>
    <property type="match status" value="1"/>
</dbReference>
<feature type="domain" description="PII-uridylyltransferase/Glutamine-synthetase adenylyltransferase" evidence="8">
    <location>
        <begin position="363"/>
        <end position="482"/>
    </location>
</feature>
<dbReference type="GO" id="GO:0000820">
    <property type="term" value="P:regulation of glutamine family amino acid metabolic process"/>
    <property type="evidence" value="ECO:0007669"/>
    <property type="project" value="TreeGrafter"/>
</dbReference>
<dbReference type="GO" id="GO:0005829">
    <property type="term" value="C:cytosol"/>
    <property type="evidence" value="ECO:0007669"/>
    <property type="project" value="TreeGrafter"/>
</dbReference>
<dbReference type="AlphaFoldDB" id="A0A5B9VXH5"/>